<dbReference type="PATRIC" id="fig|1280947.3.peg.3662"/>
<dbReference type="AlphaFoldDB" id="A0A062UA48"/>
<sequence length="90" mass="9719">MTEIQNATLEGRLLAQRQVLAELLAACDRAGGPLSDWVRGFVAEDFGPNDYAEDPGAVPDAAFAVENMIAEEKRMLAAETQRILDADARA</sequence>
<dbReference type="RefSeq" id="WP_034744645.1">
    <property type="nucleotide sequence ID" value="NZ_AWFG01000096.1"/>
</dbReference>
<keyword evidence="2" id="KW-1185">Reference proteome</keyword>
<dbReference type="OrthoDB" id="7619942at2"/>
<evidence type="ECO:0000313" key="2">
    <source>
        <dbReference type="Proteomes" id="UP000027190"/>
    </source>
</evidence>
<accession>A0A062UA48</accession>
<gene>
    <name evidence="1" type="ORF">HY30_11035</name>
</gene>
<reference evidence="1 2" key="1">
    <citation type="journal article" date="2014" name="Antonie Van Leeuwenhoek">
        <title>Hyphomonas beringensis sp. nov. and Hyphomonas chukchiensis sp. nov., isolated from surface seawater of the Bering Sea and Chukchi Sea.</title>
        <authorList>
            <person name="Li C."/>
            <person name="Lai Q."/>
            <person name="Li G."/>
            <person name="Dong C."/>
            <person name="Wang J."/>
            <person name="Liao Y."/>
            <person name="Shao Z."/>
        </authorList>
    </citation>
    <scope>NUCLEOTIDE SEQUENCE [LARGE SCALE GENOMIC DNA]</scope>
    <source>
        <strain evidence="1 2">BH-BN04-4</strain>
    </source>
</reference>
<organism evidence="1 2">
    <name type="scientific">Hyphomonas chukchiensis</name>
    <dbReference type="NCBI Taxonomy" id="1280947"/>
    <lineage>
        <taxon>Bacteria</taxon>
        <taxon>Pseudomonadati</taxon>
        <taxon>Pseudomonadota</taxon>
        <taxon>Alphaproteobacteria</taxon>
        <taxon>Hyphomonadales</taxon>
        <taxon>Hyphomonadaceae</taxon>
        <taxon>Hyphomonas</taxon>
    </lineage>
</organism>
<comment type="caution">
    <text evidence="1">The sequence shown here is derived from an EMBL/GenBank/DDBJ whole genome shotgun (WGS) entry which is preliminary data.</text>
</comment>
<dbReference type="Proteomes" id="UP000027190">
    <property type="component" value="Unassembled WGS sequence"/>
</dbReference>
<evidence type="ECO:0000313" key="1">
    <source>
        <dbReference type="EMBL" id="KCZ53499.1"/>
    </source>
</evidence>
<dbReference type="EMBL" id="AWFG01000096">
    <property type="protein sequence ID" value="KCZ53499.1"/>
    <property type="molecule type" value="Genomic_DNA"/>
</dbReference>
<name>A0A062UA48_9PROT</name>
<protein>
    <submittedName>
        <fullName evidence="1">Uncharacterized protein</fullName>
    </submittedName>
</protein>
<proteinExistence type="predicted"/>